<evidence type="ECO:0000256" key="4">
    <source>
        <dbReference type="ARBA" id="ARBA00023008"/>
    </source>
</evidence>
<dbReference type="InterPro" id="IPR014756">
    <property type="entry name" value="Ig_E-set"/>
</dbReference>
<dbReference type="Proteomes" id="UP001262032">
    <property type="component" value="Unassembled WGS sequence"/>
</dbReference>
<proteinExistence type="predicted"/>
<dbReference type="GO" id="GO:0005886">
    <property type="term" value="C:plasma membrane"/>
    <property type="evidence" value="ECO:0007669"/>
    <property type="project" value="TreeGrafter"/>
</dbReference>
<evidence type="ECO:0000256" key="5">
    <source>
        <dbReference type="SAM" id="MobiDB-lite"/>
    </source>
</evidence>
<dbReference type="RefSeq" id="WP_310258311.1">
    <property type="nucleotide sequence ID" value="NZ_JAVDWN010000017.1"/>
</dbReference>
<feature type="region of interest" description="Disordered" evidence="5">
    <location>
        <begin position="176"/>
        <end position="217"/>
    </location>
</feature>
<dbReference type="InterPro" id="IPR032694">
    <property type="entry name" value="CopC/D"/>
</dbReference>
<feature type="transmembrane region" description="Helical" evidence="6">
    <location>
        <begin position="36"/>
        <end position="55"/>
    </location>
</feature>
<feature type="region of interest" description="Disordered" evidence="5">
    <location>
        <begin position="382"/>
        <end position="404"/>
    </location>
</feature>
<dbReference type="GO" id="GO:0030313">
    <property type="term" value="C:cell envelope"/>
    <property type="evidence" value="ECO:0007669"/>
    <property type="project" value="UniProtKB-SubCell"/>
</dbReference>
<dbReference type="GO" id="GO:0042597">
    <property type="term" value="C:periplasmic space"/>
    <property type="evidence" value="ECO:0007669"/>
    <property type="project" value="InterPro"/>
</dbReference>
<dbReference type="GO" id="GO:0006825">
    <property type="term" value="P:copper ion transport"/>
    <property type="evidence" value="ECO:0007669"/>
    <property type="project" value="InterPro"/>
</dbReference>
<sequence>MTCKRAPFRLLRTAAVAASVLSLAAAAHVAGGGRLPQAPVLAACTALVFLAVIVLTRWKLQLPALALVLAGGQGLLHTLLSALSPAAADTAVASTAGAHQHRFVDAAPLPPGQDVHLHPVWDLEPAMFTAHLAATAATAVLLARGEAALWALAAWLHPVLFPSPVTFVHLPPQPLRAPRRAPAPRPRMLRAHPRRGPPAPMLSPRCGHRPPHKNLQARSTERLRHIFSKETTMKPRFTPRSRLRLAAVAALLLPAALTASPALAHDALSSTAPARDSVLTTAPETVSLTLTQPPTDSASLNLSVITVTDGAGATVSDGSVSVEGPTLSTKTAPGSPGTYTVQWRAVSSDGHPIEGTYTFTVQTPATATTPAPAVSATVSVPAATPSTAPQGTDSAVPPAPRPNDDNAPLAVGIAFGLLAAAAGVTWWLRRRKAGPGA</sequence>
<dbReference type="PANTHER" id="PTHR34820">
    <property type="entry name" value="INNER MEMBRANE PROTEIN YEBZ"/>
    <property type="match status" value="1"/>
</dbReference>
<evidence type="ECO:0000313" key="9">
    <source>
        <dbReference type="EMBL" id="MDR7165691.1"/>
    </source>
</evidence>
<evidence type="ECO:0000313" key="10">
    <source>
        <dbReference type="Proteomes" id="UP001262032"/>
    </source>
</evidence>
<dbReference type="EMBL" id="JAVDWN010000017">
    <property type="protein sequence ID" value="MDR7165691.1"/>
    <property type="molecule type" value="Genomic_DNA"/>
</dbReference>
<feature type="compositionally biased region" description="Pro residues" evidence="5">
    <location>
        <begin position="176"/>
        <end position="185"/>
    </location>
</feature>
<dbReference type="SUPFAM" id="SSF81296">
    <property type="entry name" value="E set domains"/>
    <property type="match status" value="1"/>
</dbReference>
<dbReference type="AlphaFoldDB" id="A0AAW8NDT3"/>
<evidence type="ECO:0000256" key="6">
    <source>
        <dbReference type="SAM" id="Phobius"/>
    </source>
</evidence>
<keyword evidence="6" id="KW-0812">Transmembrane</keyword>
<keyword evidence="4" id="KW-0186">Copper</keyword>
<dbReference type="Gene3D" id="2.60.40.1220">
    <property type="match status" value="1"/>
</dbReference>
<keyword evidence="6" id="KW-1133">Transmembrane helix</keyword>
<dbReference type="GO" id="GO:0005507">
    <property type="term" value="F:copper ion binding"/>
    <property type="evidence" value="ECO:0007669"/>
    <property type="project" value="InterPro"/>
</dbReference>
<evidence type="ECO:0000259" key="8">
    <source>
        <dbReference type="Pfam" id="PF04234"/>
    </source>
</evidence>
<keyword evidence="3 7" id="KW-0732">Signal</keyword>
<feature type="transmembrane region" description="Helical" evidence="6">
    <location>
        <begin position="407"/>
        <end position="428"/>
    </location>
</feature>
<evidence type="ECO:0000256" key="2">
    <source>
        <dbReference type="ARBA" id="ARBA00022723"/>
    </source>
</evidence>
<dbReference type="PANTHER" id="PTHR34820:SF4">
    <property type="entry name" value="INNER MEMBRANE PROTEIN YEBZ"/>
    <property type="match status" value="1"/>
</dbReference>
<evidence type="ECO:0000256" key="1">
    <source>
        <dbReference type="ARBA" id="ARBA00004196"/>
    </source>
</evidence>
<feature type="signal peptide" evidence="7">
    <location>
        <begin position="1"/>
        <end position="29"/>
    </location>
</feature>
<keyword evidence="6" id="KW-0472">Membrane</keyword>
<feature type="region of interest" description="Disordered" evidence="5">
    <location>
        <begin position="316"/>
        <end position="335"/>
    </location>
</feature>
<name>A0AAW8NDT3_PSEOX</name>
<gene>
    <name evidence="9" type="ORF">J2X12_003745</name>
</gene>
<feature type="compositionally biased region" description="Polar residues" evidence="5">
    <location>
        <begin position="326"/>
        <end position="335"/>
    </location>
</feature>
<dbReference type="GO" id="GO:0046688">
    <property type="term" value="P:response to copper ion"/>
    <property type="evidence" value="ECO:0007669"/>
    <property type="project" value="InterPro"/>
</dbReference>
<keyword evidence="2" id="KW-0479">Metal-binding</keyword>
<feature type="domain" description="CopC" evidence="8">
    <location>
        <begin position="265"/>
        <end position="361"/>
    </location>
</feature>
<comment type="subcellular location">
    <subcellularLocation>
        <location evidence="1">Cell envelope</location>
    </subcellularLocation>
</comment>
<dbReference type="InterPro" id="IPR007348">
    <property type="entry name" value="CopC_dom"/>
</dbReference>
<dbReference type="Pfam" id="PF04234">
    <property type="entry name" value="CopC"/>
    <property type="match status" value="1"/>
</dbReference>
<accession>A0AAW8NDT3</accession>
<reference evidence="9" key="1">
    <citation type="submission" date="2023-07" db="EMBL/GenBank/DDBJ databases">
        <title>Sorghum-associated microbial communities from plants grown in Nebraska, USA.</title>
        <authorList>
            <person name="Schachtman D."/>
        </authorList>
    </citation>
    <scope>NUCLEOTIDE SEQUENCE</scope>
    <source>
        <strain evidence="9">BE261</strain>
    </source>
</reference>
<dbReference type="InterPro" id="IPR014755">
    <property type="entry name" value="Cu-Rt/internalin_Ig-like"/>
</dbReference>
<comment type="caution">
    <text evidence="9">The sequence shown here is derived from an EMBL/GenBank/DDBJ whole genome shotgun (WGS) entry which is preliminary data.</text>
</comment>
<evidence type="ECO:0000256" key="7">
    <source>
        <dbReference type="SAM" id="SignalP"/>
    </source>
</evidence>
<evidence type="ECO:0000256" key="3">
    <source>
        <dbReference type="ARBA" id="ARBA00022729"/>
    </source>
</evidence>
<protein>
    <submittedName>
        <fullName evidence="9">Methionine-rich copper-binding protein CopC</fullName>
    </submittedName>
</protein>
<organism evidence="9 10">
    <name type="scientific">Pseudarthrobacter oxydans</name>
    <name type="common">Arthrobacter oxydans</name>
    <dbReference type="NCBI Taxonomy" id="1671"/>
    <lineage>
        <taxon>Bacteria</taxon>
        <taxon>Bacillati</taxon>
        <taxon>Actinomycetota</taxon>
        <taxon>Actinomycetes</taxon>
        <taxon>Micrococcales</taxon>
        <taxon>Micrococcaceae</taxon>
        <taxon>Pseudarthrobacter</taxon>
    </lineage>
</organism>
<feature type="transmembrane region" description="Helical" evidence="6">
    <location>
        <begin position="243"/>
        <end position="264"/>
    </location>
</feature>
<feature type="chain" id="PRO_5043521788" evidence="7">
    <location>
        <begin position="30"/>
        <end position="437"/>
    </location>
</feature>